<evidence type="ECO:0000313" key="1">
    <source>
        <dbReference type="EMBL" id="MST76852.1"/>
    </source>
</evidence>
<dbReference type="EMBL" id="VUNF01000004">
    <property type="protein sequence ID" value="MST76852.1"/>
    <property type="molecule type" value="Genomic_DNA"/>
</dbReference>
<sequence>MYYECCCADITIDEWKERMEGIKPINYKWLVAKVKKHLPQLYESLMLDFYNPYENKCGVTKEYYILCHSAIEYFIKK</sequence>
<dbReference type="AlphaFoldDB" id="A0A6I2TVP9"/>
<gene>
    <name evidence="1" type="ORF">FYJ72_03930</name>
</gene>
<organism evidence="1 2">
    <name type="scientific">Segatella copri</name>
    <dbReference type="NCBI Taxonomy" id="165179"/>
    <lineage>
        <taxon>Bacteria</taxon>
        <taxon>Pseudomonadati</taxon>
        <taxon>Bacteroidota</taxon>
        <taxon>Bacteroidia</taxon>
        <taxon>Bacteroidales</taxon>
        <taxon>Prevotellaceae</taxon>
        <taxon>Segatella</taxon>
    </lineage>
</organism>
<name>A0A6I2TVP9_9BACT</name>
<comment type="caution">
    <text evidence="1">The sequence shown here is derived from an EMBL/GenBank/DDBJ whole genome shotgun (WGS) entry which is preliminary data.</text>
</comment>
<proteinExistence type="predicted"/>
<evidence type="ECO:0000313" key="2">
    <source>
        <dbReference type="Proteomes" id="UP000450161"/>
    </source>
</evidence>
<reference evidence="1 2" key="1">
    <citation type="submission" date="2019-08" db="EMBL/GenBank/DDBJ databases">
        <title>In-depth cultivation of the pig gut microbiome towards novel bacterial diversity and tailored functional studies.</title>
        <authorList>
            <person name="Wylensek D."/>
            <person name="Hitch T.C.A."/>
            <person name="Clavel T."/>
        </authorList>
    </citation>
    <scope>NUCLEOTIDE SEQUENCE [LARGE SCALE GENOMIC DNA]</scope>
    <source>
        <strain evidence="1 2">LKV-178-WT-2C</strain>
    </source>
</reference>
<accession>A0A6I2TVP9</accession>
<protein>
    <submittedName>
        <fullName evidence="1">Uncharacterized protein</fullName>
    </submittedName>
</protein>
<dbReference type="RefSeq" id="WP_154480473.1">
    <property type="nucleotide sequence ID" value="NZ_VUNF01000004.1"/>
</dbReference>
<dbReference type="Proteomes" id="UP000450161">
    <property type="component" value="Unassembled WGS sequence"/>
</dbReference>